<dbReference type="PIRSF" id="PIRSF028729">
    <property type="entry name" value="E3_ubiquit_lig_SCF_Skp"/>
    <property type="match status" value="1"/>
</dbReference>
<dbReference type="SUPFAM" id="SSF54695">
    <property type="entry name" value="POZ domain"/>
    <property type="match status" value="1"/>
</dbReference>
<evidence type="ECO:0000259" key="5">
    <source>
        <dbReference type="Pfam" id="PF01466"/>
    </source>
</evidence>
<sequence>MAAAKEGGDDAGNVILLISSDGEQFEVPEAAASLSRIVSHMIEDGCTENGVRLHNVACSVLVKIIEYCNKHAAAAMETAEDLESFDAEFFDVDKTMLFDLIMAANYMDIKSLLEGIRWMRLERREKIILPTNYMDIKRLLYLATQHVADVIKGKSVDEIRKEFGIRNDYMPEE</sequence>
<dbReference type="UniPathway" id="UPA00143"/>
<dbReference type="InterPro" id="IPR036296">
    <property type="entry name" value="SKP1-like_dim_sf"/>
</dbReference>
<dbReference type="PANTHER" id="PTHR11165">
    <property type="entry name" value="SKP1"/>
    <property type="match status" value="1"/>
</dbReference>
<evidence type="ECO:0000313" key="8">
    <source>
        <dbReference type="Proteomes" id="UP000006038"/>
    </source>
</evidence>
<reference evidence="7" key="1">
    <citation type="submission" date="2013-04" db="UniProtKB">
        <authorList>
            <consortium name="EnsemblPlants"/>
        </authorList>
    </citation>
    <scope>IDENTIFICATION</scope>
</reference>
<dbReference type="OMA" id="CIKHAAA"/>
<feature type="domain" description="SKP1 component dimerisation" evidence="5">
    <location>
        <begin position="137"/>
        <end position="173"/>
    </location>
</feature>
<keyword evidence="3 4" id="KW-0833">Ubl conjugation pathway</keyword>
<evidence type="ECO:0000313" key="7">
    <source>
        <dbReference type="EnsemblPlants" id="OB02G16960.1"/>
    </source>
</evidence>
<dbReference type="GO" id="GO:0016567">
    <property type="term" value="P:protein ubiquitination"/>
    <property type="evidence" value="ECO:0007669"/>
    <property type="project" value="UniProtKB-UniRule"/>
</dbReference>
<dbReference type="HOGENOM" id="CLU_059252_6_1_1"/>
<evidence type="ECO:0000259" key="6">
    <source>
        <dbReference type="Pfam" id="PF03931"/>
    </source>
</evidence>
<accession>J3LAM9</accession>
<organism evidence="7">
    <name type="scientific">Oryza brachyantha</name>
    <name type="common">malo sina</name>
    <dbReference type="NCBI Taxonomy" id="4533"/>
    <lineage>
        <taxon>Eukaryota</taxon>
        <taxon>Viridiplantae</taxon>
        <taxon>Streptophyta</taxon>
        <taxon>Embryophyta</taxon>
        <taxon>Tracheophyta</taxon>
        <taxon>Spermatophyta</taxon>
        <taxon>Magnoliopsida</taxon>
        <taxon>Liliopsida</taxon>
        <taxon>Poales</taxon>
        <taxon>Poaceae</taxon>
        <taxon>BOP clade</taxon>
        <taxon>Oryzoideae</taxon>
        <taxon>Oryzeae</taxon>
        <taxon>Oryzinae</taxon>
        <taxon>Oryza</taxon>
    </lineage>
</organism>
<name>J3LAM9_ORYBR</name>
<dbReference type="GO" id="GO:0009867">
    <property type="term" value="P:jasmonic acid mediated signaling pathway"/>
    <property type="evidence" value="ECO:0007669"/>
    <property type="project" value="UniProtKB-ARBA"/>
</dbReference>
<dbReference type="InterPro" id="IPR016897">
    <property type="entry name" value="SKP1"/>
</dbReference>
<protein>
    <recommendedName>
        <fullName evidence="4">SKP1-like protein</fullName>
    </recommendedName>
</protein>
<dbReference type="eggNOG" id="KOG1724">
    <property type="taxonomic scope" value="Eukaryota"/>
</dbReference>
<evidence type="ECO:0000256" key="1">
    <source>
        <dbReference type="ARBA" id="ARBA00004906"/>
    </source>
</evidence>
<dbReference type="Gene3D" id="3.30.710.10">
    <property type="entry name" value="Potassium Channel Kv1.1, Chain A"/>
    <property type="match status" value="2"/>
</dbReference>
<dbReference type="GO" id="GO:0006511">
    <property type="term" value="P:ubiquitin-dependent protein catabolic process"/>
    <property type="evidence" value="ECO:0007669"/>
    <property type="project" value="InterPro"/>
</dbReference>
<dbReference type="Gramene" id="OB02G16960.1">
    <property type="protein sequence ID" value="OB02G16960.1"/>
    <property type="gene ID" value="OB02G16960"/>
</dbReference>
<feature type="domain" description="SKP1 component POZ" evidence="6">
    <location>
        <begin position="13"/>
        <end position="72"/>
    </location>
</feature>
<dbReference type="AlphaFoldDB" id="J3LAM9"/>
<dbReference type="Pfam" id="PF01466">
    <property type="entry name" value="Skp1"/>
    <property type="match status" value="1"/>
</dbReference>
<evidence type="ECO:0000256" key="2">
    <source>
        <dbReference type="ARBA" id="ARBA00009993"/>
    </source>
</evidence>
<evidence type="ECO:0000256" key="3">
    <source>
        <dbReference type="ARBA" id="ARBA00022786"/>
    </source>
</evidence>
<dbReference type="CDD" id="cd18322">
    <property type="entry name" value="BTB_POZ_SKP1"/>
    <property type="match status" value="1"/>
</dbReference>
<dbReference type="EnsemblPlants" id="OB02G16960.1">
    <property type="protein sequence ID" value="OB02G16960.1"/>
    <property type="gene ID" value="OB02G16960"/>
</dbReference>
<comment type="similarity">
    <text evidence="2 4">Belongs to the SKP1 family.</text>
</comment>
<dbReference type="InterPro" id="IPR016072">
    <property type="entry name" value="Skp1_comp_dimer"/>
</dbReference>
<dbReference type="InterPro" id="IPR016073">
    <property type="entry name" value="Skp1_comp_POZ"/>
</dbReference>
<dbReference type="STRING" id="4533.J3LAM9"/>
<comment type="function">
    <text evidence="4">Involved in ubiquitination and subsequent proteasomal degradation of target proteins. Together with CUL1, RBX1 and a F-box protein, it forms a SCF E3 ubiquitin ligase complex. The functional specificity of this complex depends on the type of F-box protein. In the SCF complex, it serves as an adapter that links the F-box protein to CUL1.</text>
</comment>
<comment type="pathway">
    <text evidence="1 4">Protein modification; protein ubiquitination.</text>
</comment>
<dbReference type="SUPFAM" id="SSF81382">
    <property type="entry name" value="Skp1 dimerisation domain-like"/>
    <property type="match status" value="2"/>
</dbReference>
<dbReference type="InterPro" id="IPR001232">
    <property type="entry name" value="SKP1-like"/>
</dbReference>
<dbReference type="Pfam" id="PF03931">
    <property type="entry name" value="Skp1_POZ"/>
    <property type="match status" value="1"/>
</dbReference>
<comment type="subunit">
    <text evidence="4">Part of a SCF (SKP1-cullin-F-box) protein ligase complex.</text>
</comment>
<dbReference type="Proteomes" id="UP000006038">
    <property type="component" value="Unassembled WGS sequence"/>
</dbReference>
<evidence type="ECO:0000256" key="4">
    <source>
        <dbReference type="PIRNR" id="PIRNR028729"/>
    </source>
</evidence>
<keyword evidence="8" id="KW-1185">Reference proteome</keyword>
<dbReference type="InterPro" id="IPR011333">
    <property type="entry name" value="SKP1/BTB/POZ_sf"/>
</dbReference>
<dbReference type="SMART" id="SM00512">
    <property type="entry name" value="Skp1"/>
    <property type="match status" value="1"/>
</dbReference>
<proteinExistence type="inferred from homology"/>